<dbReference type="InterPro" id="IPR002487">
    <property type="entry name" value="TF_Kbox"/>
</dbReference>
<gene>
    <name evidence="5" type="primary">LOC101504006</name>
</gene>
<name>A0A1S2XJE1_CICAR</name>
<dbReference type="GO" id="GO:0005634">
    <property type="term" value="C:nucleus"/>
    <property type="evidence" value="ECO:0007669"/>
    <property type="project" value="InterPro"/>
</dbReference>
<reference evidence="4" key="1">
    <citation type="journal article" date="2013" name="Nat. Biotechnol.">
        <title>Draft genome sequence of chickpea (Cicer arietinum) provides a resource for trait improvement.</title>
        <authorList>
            <person name="Varshney R.K."/>
            <person name="Song C."/>
            <person name="Saxena R.K."/>
            <person name="Azam S."/>
            <person name="Yu S."/>
            <person name="Sharpe A.G."/>
            <person name="Cannon S."/>
            <person name="Baek J."/>
            <person name="Rosen B.D."/>
            <person name="Tar'an B."/>
            <person name="Millan T."/>
            <person name="Zhang X."/>
            <person name="Ramsay L.D."/>
            <person name="Iwata A."/>
            <person name="Wang Y."/>
            <person name="Nelson W."/>
            <person name="Farmer A.D."/>
            <person name="Gaur P.M."/>
            <person name="Soderlund C."/>
            <person name="Penmetsa R.V."/>
            <person name="Xu C."/>
            <person name="Bharti A.K."/>
            <person name="He W."/>
            <person name="Winter P."/>
            <person name="Zhao S."/>
            <person name="Hane J.K."/>
            <person name="Carrasquilla-Garcia N."/>
            <person name="Condie J.A."/>
            <person name="Upadhyaya H.D."/>
            <person name="Luo M.C."/>
            <person name="Thudi M."/>
            <person name="Gowda C.L."/>
            <person name="Singh N.P."/>
            <person name="Lichtenzveig J."/>
            <person name="Gali K.K."/>
            <person name="Rubio J."/>
            <person name="Nadarajan N."/>
            <person name="Dolezel J."/>
            <person name="Bansal K.C."/>
            <person name="Xu X."/>
            <person name="Edwards D."/>
            <person name="Zhang G."/>
            <person name="Kahl G."/>
            <person name="Gil J."/>
            <person name="Singh K.B."/>
            <person name="Datta S.K."/>
            <person name="Jackson S.A."/>
            <person name="Wang J."/>
            <person name="Cook D.R."/>
        </authorList>
    </citation>
    <scope>NUCLEOTIDE SEQUENCE [LARGE SCALE GENOMIC DNA]</scope>
    <source>
        <strain evidence="4">cv. CDC Frontier</strain>
    </source>
</reference>
<proteinExistence type="predicted"/>
<dbReference type="RefSeq" id="XP_004490240.1">
    <property type="nucleotide sequence ID" value="XM_004490183.3"/>
</dbReference>
<sequence>MGCSRKLMNSLSFVMLRLLLLFSPTVESSMSSAVVLVWPRHLNAIKEVVMEPWKYTTHKNMRHRNILGEKLEHLDINELEQLESQLDSSLRQIRWKKTQQMLDQLSDLQRKEEMLLETNNILRNKLEEINVALQPTWEAREQNAHYSCHPPQSEEYYEKAHSNTLQIGCNSSGLNESREVIGSSAHNVSDFMHGWMT</sequence>
<keyword evidence="2" id="KW-0732">Signal</keyword>
<keyword evidence="4" id="KW-1185">Reference proteome</keyword>
<reference evidence="5" key="2">
    <citation type="submission" date="2025-08" db="UniProtKB">
        <authorList>
            <consortium name="RefSeq"/>
        </authorList>
    </citation>
    <scope>IDENTIFICATION</scope>
    <source>
        <tissue evidence="5">Etiolated seedlings</tissue>
    </source>
</reference>
<dbReference type="PROSITE" id="PS51297">
    <property type="entry name" value="K_BOX"/>
    <property type="match status" value="1"/>
</dbReference>
<accession>A0A1S2XJE1</accession>
<organism evidence="4 5">
    <name type="scientific">Cicer arietinum</name>
    <name type="common">Chickpea</name>
    <name type="synonym">Garbanzo</name>
    <dbReference type="NCBI Taxonomy" id="3827"/>
    <lineage>
        <taxon>Eukaryota</taxon>
        <taxon>Viridiplantae</taxon>
        <taxon>Streptophyta</taxon>
        <taxon>Embryophyta</taxon>
        <taxon>Tracheophyta</taxon>
        <taxon>Spermatophyta</taxon>
        <taxon>Magnoliopsida</taxon>
        <taxon>eudicotyledons</taxon>
        <taxon>Gunneridae</taxon>
        <taxon>Pentapetalae</taxon>
        <taxon>rosids</taxon>
        <taxon>fabids</taxon>
        <taxon>Fabales</taxon>
        <taxon>Fabaceae</taxon>
        <taxon>Papilionoideae</taxon>
        <taxon>50 kb inversion clade</taxon>
        <taxon>NPAAA clade</taxon>
        <taxon>Hologalegina</taxon>
        <taxon>IRL clade</taxon>
        <taxon>Cicereae</taxon>
        <taxon>Cicer</taxon>
    </lineage>
</organism>
<dbReference type="AlphaFoldDB" id="A0A1S2XJE1"/>
<evidence type="ECO:0000313" key="5">
    <source>
        <dbReference type="RefSeq" id="XP_004490240.1"/>
    </source>
</evidence>
<dbReference type="GO" id="GO:0003700">
    <property type="term" value="F:DNA-binding transcription factor activity"/>
    <property type="evidence" value="ECO:0007669"/>
    <property type="project" value="InterPro"/>
</dbReference>
<feature type="signal peptide" evidence="2">
    <location>
        <begin position="1"/>
        <end position="28"/>
    </location>
</feature>
<evidence type="ECO:0000259" key="3">
    <source>
        <dbReference type="PROSITE" id="PS51297"/>
    </source>
</evidence>
<dbReference type="Proteomes" id="UP000087171">
    <property type="component" value="Chromosome Ca2"/>
</dbReference>
<feature type="coiled-coil region" evidence="1">
    <location>
        <begin position="79"/>
        <end position="128"/>
    </location>
</feature>
<feature type="chain" id="PRO_5010200613" evidence="2">
    <location>
        <begin position="29"/>
        <end position="197"/>
    </location>
</feature>
<evidence type="ECO:0000313" key="4">
    <source>
        <dbReference type="Proteomes" id="UP000087171"/>
    </source>
</evidence>
<feature type="domain" description="K-box" evidence="3">
    <location>
        <begin position="35"/>
        <end position="132"/>
    </location>
</feature>
<keyword evidence="1" id="KW-0175">Coiled coil</keyword>
<protein>
    <submittedName>
        <fullName evidence="5">MADS-box protein CMB1-like isoform X4</fullName>
    </submittedName>
</protein>
<dbReference type="Pfam" id="PF01486">
    <property type="entry name" value="K-box"/>
    <property type="match status" value="1"/>
</dbReference>
<dbReference type="OrthoDB" id="1898716at2759"/>
<evidence type="ECO:0000256" key="1">
    <source>
        <dbReference type="SAM" id="Coils"/>
    </source>
</evidence>
<evidence type="ECO:0000256" key="2">
    <source>
        <dbReference type="SAM" id="SignalP"/>
    </source>
</evidence>
<dbReference type="GeneID" id="101504006"/>